<dbReference type="SUPFAM" id="SSF52540">
    <property type="entry name" value="P-loop containing nucleoside triphosphate hydrolases"/>
    <property type="match status" value="1"/>
</dbReference>
<reference evidence="1" key="3">
    <citation type="submission" date="2025-08" db="UniProtKB">
        <authorList>
            <consortium name="Ensembl"/>
        </authorList>
    </citation>
    <scope>IDENTIFICATION</scope>
</reference>
<evidence type="ECO:0008006" key="3">
    <source>
        <dbReference type="Google" id="ProtNLM"/>
    </source>
</evidence>
<dbReference type="Proteomes" id="UP000018467">
    <property type="component" value="Unassembled WGS sequence"/>
</dbReference>
<dbReference type="AlphaFoldDB" id="A0A3B1INY8"/>
<name>A0A3B1INY8_ASTMX</name>
<protein>
    <recommendedName>
        <fullName evidence="3">G domain-containing protein</fullName>
    </recommendedName>
</protein>
<dbReference type="STRING" id="7994.ENSAMXP00000031160"/>
<dbReference type="Gene3D" id="3.40.50.300">
    <property type="entry name" value="P-loop containing nucleotide triphosphate hydrolases"/>
    <property type="match status" value="1"/>
</dbReference>
<dbReference type="PANTHER" id="PTHR14241">
    <property type="entry name" value="INTERFERON-INDUCED PROTEIN 44"/>
    <property type="match status" value="1"/>
</dbReference>
<reference evidence="1" key="4">
    <citation type="submission" date="2025-09" db="UniProtKB">
        <authorList>
            <consortium name="Ensembl"/>
        </authorList>
    </citation>
    <scope>IDENTIFICATION</scope>
</reference>
<organism evidence="1 2">
    <name type="scientific">Astyanax mexicanus</name>
    <name type="common">Blind cave fish</name>
    <name type="synonym">Astyanax fasciatus mexicanus</name>
    <dbReference type="NCBI Taxonomy" id="7994"/>
    <lineage>
        <taxon>Eukaryota</taxon>
        <taxon>Metazoa</taxon>
        <taxon>Chordata</taxon>
        <taxon>Craniata</taxon>
        <taxon>Vertebrata</taxon>
        <taxon>Euteleostomi</taxon>
        <taxon>Actinopterygii</taxon>
        <taxon>Neopterygii</taxon>
        <taxon>Teleostei</taxon>
        <taxon>Ostariophysi</taxon>
        <taxon>Characiformes</taxon>
        <taxon>Characoidei</taxon>
        <taxon>Acestrorhamphidae</taxon>
        <taxon>Acestrorhamphinae</taxon>
        <taxon>Astyanax</taxon>
    </lineage>
</organism>
<evidence type="ECO:0000313" key="2">
    <source>
        <dbReference type="Proteomes" id="UP000018467"/>
    </source>
</evidence>
<sequence>MKESTAYIWRTHRGATHGLAWSLLVCTISALQRIYRGNFQISNEGVRELNFLLYGPVGAGKSSIINTIKSIFEERQYIECLAAAESTTSQTIHFQKFSMAKDGSFPFAFSDIMGLEKELLKGVSSEDIISALKGHVKEGYTFNPVIPLTDPNEYYRTNPGPNDKIHCLINVMPADKLAMMADDFIQKMKQVRVAASRMSESHIPQVVFLTRIDRTCQMTKEDLRKVYKSKKIRDKCSNTLGVPVNCIFPVWNYHEETGVNAEINCLMLNALTQIIPWANDYIVKSLNNQPRLE</sequence>
<dbReference type="GO" id="GO:0006955">
    <property type="term" value="P:immune response"/>
    <property type="evidence" value="ECO:0007669"/>
    <property type="project" value="TreeGrafter"/>
</dbReference>
<dbReference type="InterPro" id="IPR027417">
    <property type="entry name" value="P-loop_NTPase"/>
</dbReference>
<reference evidence="2" key="2">
    <citation type="journal article" date="2014" name="Nat. Commun.">
        <title>The cavefish genome reveals candidate genes for eye loss.</title>
        <authorList>
            <person name="McGaugh S.E."/>
            <person name="Gross J.B."/>
            <person name="Aken B."/>
            <person name="Blin M."/>
            <person name="Borowsky R."/>
            <person name="Chalopin D."/>
            <person name="Hinaux H."/>
            <person name="Jeffery W.R."/>
            <person name="Keene A."/>
            <person name="Ma L."/>
            <person name="Minx P."/>
            <person name="Murphy D."/>
            <person name="O'Quin K.E."/>
            <person name="Retaux S."/>
            <person name="Rohner N."/>
            <person name="Searle S.M."/>
            <person name="Stahl B.A."/>
            <person name="Tabin C."/>
            <person name="Volff J.N."/>
            <person name="Yoshizawa M."/>
            <person name="Warren W.C."/>
        </authorList>
    </citation>
    <scope>NUCLEOTIDE SEQUENCE [LARGE SCALE GENOMIC DNA]</scope>
    <source>
        <strain evidence="2">female</strain>
    </source>
</reference>
<dbReference type="InParanoid" id="A0A3B1INY8"/>
<dbReference type="GeneTree" id="ENSGT00940000160560"/>
<evidence type="ECO:0000313" key="1">
    <source>
        <dbReference type="Ensembl" id="ENSAMXP00000031160.1"/>
    </source>
</evidence>
<dbReference type="Ensembl" id="ENSAMXT00000037916.1">
    <property type="protein sequence ID" value="ENSAMXP00000031160.1"/>
    <property type="gene ID" value="ENSAMXG00000030710.1"/>
</dbReference>
<dbReference type="PANTHER" id="PTHR14241:SF1">
    <property type="entry name" value="INTERFERON-INDUCED PROTEIN 44-RELATED"/>
    <property type="match status" value="1"/>
</dbReference>
<dbReference type="Bgee" id="ENSAMXG00000030710">
    <property type="expression patterns" value="Expressed in intestine and 11 other cell types or tissues"/>
</dbReference>
<accession>A0A3B1INY8</accession>
<proteinExistence type="predicted"/>
<keyword evidence="2" id="KW-1185">Reference proteome</keyword>
<reference evidence="2" key="1">
    <citation type="submission" date="2013-03" db="EMBL/GenBank/DDBJ databases">
        <authorList>
            <person name="Jeffery W."/>
            <person name="Warren W."/>
            <person name="Wilson R.K."/>
        </authorList>
    </citation>
    <scope>NUCLEOTIDE SEQUENCE</scope>
    <source>
        <strain evidence="2">female</strain>
    </source>
</reference>